<dbReference type="InterPro" id="IPR043129">
    <property type="entry name" value="ATPase_NBD"/>
</dbReference>
<gene>
    <name evidence="2" type="ORF">SAMN05443638_10166</name>
</gene>
<evidence type="ECO:0000313" key="2">
    <source>
        <dbReference type="EMBL" id="SHE32718.1"/>
    </source>
</evidence>
<dbReference type="CDD" id="cd24068">
    <property type="entry name" value="ASKHA_NBD_ROK_FnNanK-like"/>
    <property type="match status" value="1"/>
</dbReference>
<proteinExistence type="inferred from homology"/>
<accession>A0A1M4SKP2</accession>
<dbReference type="Proteomes" id="UP000184035">
    <property type="component" value="Unassembled WGS sequence"/>
</dbReference>
<evidence type="ECO:0000256" key="1">
    <source>
        <dbReference type="ARBA" id="ARBA00006479"/>
    </source>
</evidence>
<dbReference type="PANTHER" id="PTHR18964">
    <property type="entry name" value="ROK (REPRESSOR, ORF, KINASE) FAMILY"/>
    <property type="match status" value="1"/>
</dbReference>
<dbReference type="OrthoDB" id="9795247at2"/>
<comment type="similarity">
    <text evidence="1">Belongs to the ROK (NagC/XylR) family.</text>
</comment>
<dbReference type="PANTHER" id="PTHR18964:SF165">
    <property type="entry name" value="BETA-GLUCOSIDE KINASE"/>
    <property type="match status" value="1"/>
</dbReference>
<keyword evidence="3" id="KW-1185">Reference proteome</keyword>
<dbReference type="STRING" id="1533.SAMN05443638_10166"/>
<evidence type="ECO:0000313" key="3">
    <source>
        <dbReference type="Proteomes" id="UP000184035"/>
    </source>
</evidence>
<dbReference type="InterPro" id="IPR049874">
    <property type="entry name" value="ROK_cs"/>
</dbReference>
<name>A0A1M4SKP2_9CLOT</name>
<dbReference type="Gene3D" id="3.30.420.40">
    <property type="match status" value="2"/>
</dbReference>
<reference evidence="2 3" key="1">
    <citation type="submission" date="2016-11" db="EMBL/GenBank/DDBJ databases">
        <authorList>
            <person name="Jaros S."/>
            <person name="Januszkiewicz K."/>
            <person name="Wedrychowicz H."/>
        </authorList>
    </citation>
    <scope>NUCLEOTIDE SEQUENCE [LARGE SCALE GENOMIC DNA]</scope>
    <source>
        <strain evidence="2 3">DSM 2631</strain>
    </source>
</reference>
<dbReference type="RefSeq" id="WP_072892235.1">
    <property type="nucleotide sequence ID" value="NZ_FQVM01000001.1"/>
</dbReference>
<dbReference type="Pfam" id="PF00480">
    <property type="entry name" value="ROK"/>
    <property type="match status" value="1"/>
</dbReference>
<keyword evidence="2" id="KW-0418">Kinase</keyword>
<sequence length="305" mass="33791">MKYLALDIGGTKIKYGIVDELGNVENSNSTDTEAYKGADYIIQKIKKIIENLIKEYDNIKGIGISTAGQVNSEEGEIIFATETFPGWTGVKLRRIIEETFNYPCYVNNDVNCAALGEMWVGAAKNQRNFLCLTLGTGIGGAIVINGNLFTGNNYIAGEFGHITLYENGEKCSCGHRGCYEQYASTLALVRRSEKEINYKEKLNGKIIFDRANENIEPYKTVVDNWCEDVSLGLKNLIHIFNPPLIVIGGGVCEQGDNLIYKIENKLKTMVMPSFLKDLKISTAKCTNFAGMLGAVYGLKEKLNED</sequence>
<dbReference type="EMBL" id="FQVM01000001">
    <property type="protein sequence ID" value="SHE32718.1"/>
    <property type="molecule type" value="Genomic_DNA"/>
</dbReference>
<organism evidence="2 3">
    <name type="scientific">Clostridium fallax</name>
    <dbReference type="NCBI Taxonomy" id="1533"/>
    <lineage>
        <taxon>Bacteria</taxon>
        <taxon>Bacillati</taxon>
        <taxon>Bacillota</taxon>
        <taxon>Clostridia</taxon>
        <taxon>Eubacteriales</taxon>
        <taxon>Clostridiaceae</taxon>
        <taxon>Clostridium</taxon>
    </lineage>
</organism>
<dbReference type="GO" id="GO:0016301">
    <property type="term" value="F:kinase activity"/>
    <property type="evidence" value="ECO:0007669"/>
    <property type="project" value="UniProtKB-KW"/>
</dbReference>
<keyword evidence="2" id="KW-0808">Transferase</keyword>
<dbReference type="AlphaFoldDB" id="A0A1M4SKP2"/>
<protein>
    <submittedName>
        <fullName evidence="2">ROK family protein (Putative glucokinase)</fullName>
    </submittedName>
</protein>
<dbReference type="PROSITE" id="PS01125">
    <property type="entry name" value="ROK"/>
    <property type="match status" value="1"/>
</dbReference>
<dbReference type="InterPro" id="IPR000600">
    <property type="entry name" value="ROK"/>
</dbReference>
<dbReference type="SUPFAM" id="SSF53067">
    <property type="entry name" value="Actin-like ATPase domain"/>
    <property type="match status" value="1"/>
</dbReference>